<dbReference type="PhylomeDB" id="Q16V23"/>
<gene>
    <name evidence="6" type="ORF">AaeL_AAEL009728</name>
</gene>
<dbReference type="InterPro" id="IPR022776">
    <property type="entry name" value="TRM13/UPF0224_CHHC_Znf_dom"/>
</dbReference>
<evidence type="ECO:0000256" key="2">
    <source>
        <dbReference type="ARBA" id="ARBA00022771"/>
    </source>
</evidence>
<evidence type="ECO:0000313" key="7">
    <source>
        <dbReference type="Proteomes" id="UP000682892"/>
    </source>
</evidence>
<dbReference type="Proteomes" id="UP000682892">
    <property type="component" value="Unassembled WGS sequence"/>
</dbReference>
<organism evidence="6 7">
    <name type="scientific">Aedes aegypti</name>
    <name type="common">Yellowfever mosquito</name>
    <name type="synonym">Culex aegypti</name>
    <dbReference type="NCBI Taxonomy" id="7159"/>
    <lineage>
        <taxon>Eukaryota</taxon>
        <taxon>Metazoa</taxon>
        <taxon>Ecdysozoa</taxon>
        <taxon>Arthropoda</taxon>
        <taxon>Hexapoda</taxon>
        <taxon>Insecta</taxon>
        <taxon>Pterygota</taxon>
        <taxon>Neoptera</taxon>
        <taxon>Endopterygota</taxon>
        <taxon>Diptera</taxon>
        <taxon>Nematocera</taxon>
        <taxon>Culicoidea</taxon>
        <taxon>Culicidae</taxon>
        <taxon>Culicinae</taxon>
        <taxon>Aedini</taxon>
        <taxon>Aedes</taxon>
        <taxon>Stegomyia</taxon>
    </lineage>
</organism>
<dbReference type="PROSITE" id="PS51800">
    <property type="entry name" value="ZF_CHHC_U11_48K"/>
    <property type="match status" value="2"/>
</dbReference>
<feature type="domain" description="CHHC U11-48K-type" evidence="5">
    <location>
        <begin position="10"/>
        <end position="37"/>
    </location>
</feature>
<accession>Q16V23</accession>
<evidence type="ECO:0000259" key="5">
    <source>
        <dbReference type="PROSITE" id="PS51800"/>
    </source>
</evidence>
<dbReference type="OMA" id="CPRFAIV"/>
<dbReference type="InterPro" id="IPR051591">
    <property type="entry name" value="UPF0224_FAM112_RNA_Proc"/>
</dbReference>
<dbReference type="InterPro" id="IPR036236">
    <property type="entry name" value="Znf_C2H2_sf"/>
</dbReference>
<reference evidence="6" key="2">
    <citation type="journal article" date="2007" name="Science">
        <title>Genome sequence of Aedes aegypti, a major arbovirus vector.</title>
        <authorList>
            <person name="Nene V."/>
            <person name="Wortman J.R."/>
            <person name="Lawson D."/>
            <person name="Haas B."/>
            <person name="Kodira C."/>
            <person name="Tu Z.J."/>
            <person name="Loftus B."/>
            <person name="Xi Z."/>
            <person name="Megy K."/>
            <person name="Grabherr M."/>
            <person name="Ren Q."/>
            <person name="Zdobnov E.M."/>
            <person name="Lobo N.F."/>
            <person name="Campbell K.S."/>
            <person name="Brown S.E."/>
            <person name="Bonaldo M.F."/>
            <person name="Zhu J."/>
            <person name="Sinkins S.P."/>
            <person name="Hogenkamp D.G."/>
            <person name="Amedeo P."/>
            <person name="Arensburger P."/>
            <person name="Atkinson P.W."/>
            <person name="Bidwell S."/>
            <person name="Biedler J."/>
            <person name="Birney E."/>
            <person name="Bruggner R.V."/>
            <person name="Costas J."/>
            <person name="Coy M.R."/>
            <person name="Crabtree J."/>
            <person name="Crawford M."/>
            <person name="Debruyn B."/>
            <person name="Decaprio D."/>
            <person name="Eiglmeier K."/>
            <person name="Eisenstadt E."/>
            <person name="El-Dorry H."/>
            <person name="Gelbart W.M."/>
            <person name="Gomes S.L."/>
            <person name="Hammond M."/>
            <person name="Hannick L.I."/>
            <person name="Hogan J.R."/>
            <person name="Holmes M.H."/>
            <person name="Jaffe D."/>
            <person name="Johnston J.S."/>
            <person name="Kennedy R.C."/>
            <person name="Koo H."/>
            <person name="Kravitz S."/>
            <person name="Kriventseva E.V."/>
            <person name="Kulp D."/>
            <person name="Labutti K."/>
            <person name="Lee E."/>
            <person name="Li S."/>
            <person name="Lovin D.D."/>
            <person name="Mao C."/>
            <person name="Mauceli E."/>
            <person name="Menck C.F."/>
            <person name="Miller J.R."/>
            <person name="Montgomery P."/>
            <person name="Mori A."/>
            <person name="Nascimento A.L."/>
            <person name="Naveira H.F."/>
            <person name="Nusbaum C."/>
            <person name="O'leary S."/>
            <person name="Orvis J."/>
            <person name="Pertea M."/>
            <person name="Quesneville H."/>
            <person name="Reidenbach K.R."/>
            <person name="Rogers Y.H."/>
            <person name="Roth C.W."/>
            <person name="Schneider J.R."/>
            <person name="Schatz M."/>
            <person name="Shumway M."/>
            <person name="Stanke M."/>
            <person name="Stinson E.O."/>
            <person name="Tubio J.M."/>
            <person name="Vanzee J.P."/>
            <person name="Verjovski-Almeida S."/>
            <person name="Werner D."/>
            <person name="White O."/>
            <person name="Wyder S."/>
            <person name="Zeng Q."/>
            <person name="Zhao Q."/>
            <person name="Zhao Y."/>
            <person name="Hill C.A."/>
            <person name="Raikhel A.S."/>
            <person name="Soares M.B."/>
            <person name="Knudson D.L."/>
            <person name="Lee N.H."/>
            <person name="Galagan J."/>
            <person name="Salzberg S.L."/>
            <person name="Paulsen I.T."/>
            <person name="Dimopoulos G."/>
            <person name="Collins F.H."/>
            <person name="Birren B."/>
            <person name="Fraser-Liggett C.M."/>
            <person name="Severson D.W."/>
        </authorList>
    </citation>
    <scope>NUCLEOTIDE SEQUENCE [LARGE SCALE GENOMIC DNA]</scope>
    <source>
        <strain evidence="6">Liverpool</strain>
    </source>
</reference>
<dbReference type="SUPFAM" id="SSF57667">
    <property type="entry name" value="beta-beta-alpha zinc fingers"/>
    <property type="match status" value="1"/>
</dbReference>
<keyword evidence="2" id="KW-0863">Zinc-finger</keyword>
<dbReference type="PaxDb" id="7159-AAEL009728-PA"/>
<evidence type="ECO:0000256" key="4">
    <source>
        <dbReference type="SAM" id="MobiDB-lite"/>
    </source>
</evidence>
<dbReference type="PANTHER" id="PTHR21402:SF5">
    <property type="entry name" value="GAMETOCYTE SPECIFIC FACTOR 1"/>
    <property type="match status" value="1"/>
</dbReference>
<evidence type="ECO:0000256" key="1">
    <source>
        <dbReference type="ARBA" id="ARBA00022723"/>
    </source>
</evidence>
<protein>
    <submittedName>
        <fullName evidence="6">AAEL009728-PA</fullName>
    </submittedName>
</protein>
<evidence type="ECO:0000256" key="3">
    <source>
        <dbReference type="ARBA" id="ARBA00022833"/>
    </source>
</evidence>
<reference evidence="6" key="3">
    <citation type="submission" date="2012-09" db="EMBL/GenBank/DDBJ databases">
        <authorList>
            <consortium name="VectorBase"/>
        </authorList>
    </citation>
    <scope>NUCLEOTIDE SEQUENCE</scope>
    <source>
        <strain evidence="6">Liverpool</strain>
    </source>
</reference>
<keyword evidence="3" id="KW-0862">Zinc</keyword>
<dbReference type="EMBL" id="CH477606">
    <property type="protein sequence ID" value="EAT38369.1"/>
    <property type="molecule type" value="Genomic_DNA"/>
</dbReference>
<dbReference type="PANTHER" id="PTHR21402">
    <property type="entry name" value="GAMETOCYTE SPECIFIC FACTOR 1-RELATED"/>
    <property type="match status" value="1"/>
</dbReference>
<dbReference type="AlphaFoldDB" id="Q16V23"/>
<dbReference type="VEuPathDB" id="VectorBase:AAEL024616"/>
<dbReference type="GO" id="GO:0008270">
    <property type="term" value="F:zinc ion binding"/>
    <property type="evidence" value="ECO:0007669"/>
    <property type="project" value="UniProtKB-KW"/>
</dbReference>
<feature type="region of interest" description="Disordered" evidence="4">
    <location>
        <begin position="164"/>
        <end position="209"/>
    </location>
</feature>
<evidence type="ECO:0000313" key="6">
    <source>
        <dbReference type="EMBL" id="EAT38369.1"/>
    </source>
</evidence>
<feature type="domain" description="CHHC U11-48K-type" evidence="5">
    <location>
        <begin position="42"/>
        <end position="69"/>
    </location>
</feature>
<sequence length="263" mass="29770">MATPMGYGTLLECPYNKSHRVQATAMARHLFKCRKMHPNIEFVTCPFNHAHKVAEPELKMHTATCEDRANFDMYKYCITTAAATHTSSEAQEPELVYNTEDPIAPQKVHDDDDECWDDLRIPAYNPQEYCAQAKIIRKATLKTPAEKRAFYEQEMKRHKELEIKIKQEKGEDIDEPSSSSSRNGDRKRRSRSRSPSGSGPPNLVASEDVPGRLLGGRVRSNGARLRLPLFVRVVLGPIPGNRALCPRFAIVNGAVLHRRNVFE</sequence>
<dbReference type="eggNOG" id="KOG4376">
    <property type="taxonomic scope" value="Eukaryota"/>
</dbReference>
<reference evidence="6" key="1">
    <citation type="submission" date="2005-10" db="EMBL/GenBank/DDBJ databases">
        <authorList>
            <person name="Loftus B.J."/>
            <person name="Nene V.M."/>
            <person name="Hannick L.I."/>
            <person name="Bidwell S."/>
            <person name="Haas B."/>
            <person name="Amedeo P."/>
            <person name="Orvis J."/>
            <person name="Wortman J.R."/>
            <person name="White O.R."/>
            <person name="Salzberg S."/>
            <person name="Shumway M."/>
            <person name="Koo H."/>
            <person name="Zhao Y."/>
            <person name="Holmes M."/>
            <person name="Miller J."/>
            <person name="Schatz M."/>
            <person name="Pop M."/>
            <person name="Pai G."/>
            <person name="Utterback T."/>
            <person name="Rogers Y.-H."/>
            <person name="Kravitz S."/>
            <person name="Fraser C.M."/>
        </authorList>
    </citation>
    <scope>NUCLEOTIDE SEQUENCE</scope>
    <source>
        <strain evidence="6">Liverpool</strain>
    </source>
</reference>
<dbReference type="Pfam" id="PF05253">
    <property type="entry name" value="zf-U11-48K"/>
    <property type="match status" value="2"/>
</dbReference>
<dbReference type="HOGENOM" id="CLU_1058506_0_0_1"/>
<name>Q16V23_AEDAE</name>
<proteinExistence type="predicted"/>
<keyword evidence="1" id="KW-0479">Metal-binding</keyword>